<protein>
    <submittedName>
        <fullName evidence="2">Ral GTPase-activating protein subunit alpha-1</fullName>
    </submittedName>
</protein>
<name>A0A5A7QLZ8_STRAF</name>
<evidence type="ECO:0000256" key="1">
    <source>
        <dbReference type="SAM" id="MobiDB-lite"/>
    </source>
</evidence>
<organism evidence="2 3">
    <name type="scientific">Striga asiatica</name>
    <name type="common">Asiatic witchweed</name>
    <name type="synonym">Buchnera asiatica</name>
    <dbReference type="NCBI Taxonomy" id="4170"/>
    <lineage>
        <taxon>Eukaryota</taxon>
        <taxon>Viridiplantae</taxon>
        <taxon>Streptophyta</taxon>
        <taxon>Embryophyta</taxon>
        <taxon>Tracheophyta</taxon>
        <taxon>Spermatophyta</taxon>
        <taxon>Magnoliopsida</taxon>
        <taxon>eudicotyledons</taxon>
        <taxon>Gunneridae</taxon>
        <taxon>Pentapetalae</taxon>
        <taxon>asterids</taxon>
        <taxon>lamiids</taxon>
        <taxon>Lamiales</taxon>
        <taxon>Orobanchaceae</taxon>
        <taxon>Buchnereae</taxon>
        <taxon>Striga</taxon>
    </lineage>
</organism>
<feature type="non-terminal residue" evidence="2">
    <location>
        <position position="220"/>
    </location>
</feature>
<sequence>MDLGPSNAVSSACDATYLAGFPRVSSASLGASATATYPNSLKKERSSLAPSSEEIRSASPESTRRRRRRENRTYTEYVAAAVRAPQPAPRSRAASAEIARRMSRLRSLMEPATAEYTLMGRWDGMSTNCDGRCLDGAEFGAGAADRESGGGGEDEGEVSRVLALEKGIRVRVPVVGIERVISGCGGGVKEEGFAGAGGSRSGGQDEDEERKNWTRHFHLL</sequence>
<keyword evidence="3" id="KW-1185">Reference proteome</keyword>
<dbReference type="EMBL" id="BKCP01007404">
    <property type="protein sequence ID" value="GER46016.1"/>
    <property type="molecule type" value="Genomic_DNA"/>
</dbReference>
<gene>
    <name evidence="2" type="ORF">STAS_23013</name>
</gene>
<dbReference type="AlphaFoldDB" id="A0A5A7QLZ8"/>
<dbReference type="Proteomes" id="UP000325081">
    <property type="component" value="Unassembled WGS sequence"/>
</dbReference>
<comment type="caution">
    <text evidence="2">The sequence shown here is derived from an EMBL/GenBank/DDBJ whole genome shotgun (WGS) entry which is preliminary data.</text>
</comment>
<feature type="region of interest" description="Disordered" evidence="1">
    <location>
        <begin position="34"/>
        <end position="73"/>
    </location>
</feature>
<accession>A0A5A7QLZ8</accession>
<evidence type="ECO:0000313" key="2">
    <source>
        <dbReference type="EMBL" id="GER46016.1"/>
    </source>
</evidence>
<reference evidence="3" key="1">
    <citation type="journal article" date="2019" name="Curr. Biol.">
        <title>Genome Sequence of Striga asiatica Provides Insight into the Evolution of Plant Parasitism.</title>
        <authorList>
            <person name="Yoshida S."/>
            <person name="Kim S."/>
            <person name="Wafula E.K."/>
            <person name="Tanskanen J."/>
            <person name="Kim Y.M."/>
            <person name="Honaas L."/>
            <person name="Yang Z."/>
            <person name="Spallek T."/>
            <person name="Conn C.E."/>
            <person name="Ichihashi Y."/>
            <person name="Cheong K."/>
            <person name="Cui S."/>
            <person name="Der J.P."/>
            <person name="Gundlach H."/>
            <person name="Jiao Y."/>
            <person name="Hori C."/>
            <person name="Ishida J.K."/>
            <person name="Kasahara H."/>
            <person name="Kiba T."/>
            <person name="Kim M.S."/>
            <person name="Koo N."/>
            <person name="Laohavisit A."/>
            <person name="Lee Y.H."/>
            <person name="Lumba S."/>
            <person name="McCourt P."/>
            <person name="Mortimer J.C."/>
            <person name="Mutuku J.M."/>
            <person name="Nomura T."/>
            <person name="Sasaki-Sekimoto Y."/>
            <person name="Seto Y."/>
            <person name="Wang Y."/>
            <person name="Wakatake T."/>
            <person name="Sakakibara H."/>
            <person name="Demura T."/>
            <person name="Yamaguchi S."/>
            <person name="Yoneyama K."/>
            <person name="Manabe R.I."/>
            <person name="Nelson D.C."/>
            <person name="Schulman A.H."/>
            <person name="Timko M.P."/>
            <person name="dePamphilis C.W."/>
            <person name="Choi D."/>
            <person name="Shirasu K."/>
        </authorList>
    </citation>
    <scope>NUCLEOTIDE SEQUENCE [LARGE SCALE GENOMIC DNA]</scope>
    <source>
        <strain evidence="3">cv. UVA1</strain>
    </source>
</reference>
<evidence type="ECO:0000313" key="3">
    <source>
        <dbReference type="Proteomes" id="UP000325081"/>
    </source>
</evidence>
<proteinExistence type="predicted"/>
<feature type="region of interest" description="Disordered" evidence="1">
    <location>
        <begin position="191"/>
        <end position="220"/>
    </location>
</feature>